<dbReference type="SUPFAM" id="SSF51445">
    <property type="entry name" value="(Trans)glycosidases"/>
    <property type="match status" value="1"/>
</dbReference>
<dbReference type="InterPro" id="IPR017853">
    <property type="entry name" value="GH"/>
</dbReference>
<dbReference type="RefSeq" id="WP_380805555.1">
    <property type="nucleotide sequence ID" value="NZ_JBHUIV010000025.1"/>
</dbReference>
<feature type="signal peptide" evidence="1">
    <location>
        <begin position="1"/>
        <end position="21"/>
    </location>
</feature>
<dbReference type="Pfam" id="PF02836">
    <property type="entry name" value="Glyco_hydro_2_C"/>
    <property type="match status" value="1"/>
</dbReference>
<keyword evidence="3" id="KW-0378">Hydrolase</keyword>
<evidence type="ECO:0000313" key="4">
    <source>
        <dbReference type="Proteomes" id="UP001597414"/>
    </source>
</evidence>
<dbReference type="InterPro" id="IPR023232">
    <property type="entry name" value="Glyco_hydro_2_AS"/>
</dbReference>
<proteinExistence type="predicted"/>
<evidence type="ECO:0000256" key="1">
    <source>
        <dbReference type="SAM" id="SignalP"/>
    </source>
</evidence>
<feature type="chain" id="PRO_5046322848" evidence="1">
    <location>
        <begin position="22"/>
        <end position="431"/>
    </location>
</feature>
<feature type="domain" description="Glycoside hydrolase family 2 catalytic" evidence="2">
    <location>
        <begin position="118"/>
        <end position="194"/>
    </location>
</feature>
<dbReference type="EMBL" id="JBHUIV010000025">
    <property type="protein sequence ID" value="MFD2203320.1"/>
    <property type="molecule type" value="Genomic_DNA"/>
</dbReference>
<reference evidence="4" key="1">
    <citation type="journal article" date="2019" name="Int. J. Syst. Evol. Microbiol.">
        <title>The Global Catalogue of Microorganisms (GCM) 10K type strain sequencing project: providing services to taxonomists for standard genome sequencing and annotation.</title>
        <authorList>
            <consortium name="The Broad Institute Genomics Platform"/>
            <consortium name="The Broad Institute Genome Sequencing Center for Infectious Disease"/>
            <person name="Wu L."/>
            <person name="Ma J."/>
        </authorList>
    </citation>
    <scope>NUCLEOTIDE SEQUENCE [LARGE SCALE GENOMIC DNA]</scope>
    <source>
        <strain evidence="4">KCTC 19812</strain>
    </source>
</reference>
<dbReference type="PROSITE" id="PS51257">
    <property type="entry name" value="PROKAR_LIPOPROTEIN"/>
    <property type="match status" value="1"/>
</dbReference>
<dbReference type="GO" id="GO:0016787">
    <property type="term" value="F:hydrolase activity"/>
    <property type="evidence" value="ECO:0007669"/>
    <property type="project" value="UniProtKB-KW"/>
</dbReference>
<name>A0ABW5BEK0_9BACT</name>
<accession>A0ABW5BEK0</accession>
<dbReference type="Proteomes" id="UP001597414">
    <property type="component" value="Unassembled WGS sequence"/>
</dbReference>
<evidence type="ECO:0000313" key="3">
    <source>
        <dbReference type="EMBL" id="MFD2203320.1"/>
    </source>
</evidence>
<sequence length="431" mass="50348">MQKTKLIIFLLLTLIIFSCNKTEVKTDTPTVEVKYKDGRAQLLRNGQPYFIKGAGGTENLDKIAAYGGNSVRTWDIQDAERILDEAHALGLTVTLGLQVGRPTWGDDFNYWNIWQVDKKIEELLPTIEKFKNHPALLMWGVGNEVNLFGGNKYIVYFTLNRIAKRIKKIDPNHPVLTVFHLYEKPHKYISPKYFMPDIDILGFNAFDRLPNMYDKIYSRTGWNKAYIISEWGPTGHWESATTDWGAPKELTMKEKVNLMKNYWYLMHGDSVHFLGSYAFYWGFKYEITHTWFSLFSEEGYDSDQVKFLQMAWSGKNPENWPPIIEQMEIDPSEKNGNVYLEADKIFRGKVVASDPDTDSLSFRWELRQEESKFYETGVFKHNMEDHLLQKDLPIIEFKTPKQEGDYRLFVFVYDGKGNYSTQNIPFYVVNK</sequence>
<dbReference type="InterPro" id="IPR006103">
    <property type="entry name" value="Glyco_hydro_2_cat"/>
</dbReference>
<dbReference type="PROSITE" id="PS00608">
    <property type="entry name" value="GLYCOSYL_HYDROL_F2_2"/>
    <property type="match status" value="1"/>
</dbReference>
<comment type="caution">
    <text evidence="3">The sequence shown here is derived from an EMBL/GenBank/DDBJ whole genome shotgun (WGS) entry which is preliminary data.</text>
</comment>
<protein>
    <submittedName>
        <fullName evidence="3">Glycoside hydrolase family 2 TIM barrel-domain containing protein</fullName>
    </submittedName>
</protein>
<gene>
    <name evidence="3" type="ORF">ACFSKV_17205</name>
</gene>
<evidence type="ECO:0000259" key="2">
    <source>
        <dbReference type="Pfam" id="PF02836"/>
    </source>
</evidence>
<dbReference type="Gene3D" id="3.20.20.80">
    <property type="entry name" value="Glycosidases"/>
    <property type="match status" value="1"/>
</dbReference>
<keyword evidence="1" id="KW-0732">Signal</keyword>
<keyword evidence="4" id="KW-1185">Reference proteome</keyword>
<organism evidence="3 4">
    <name type="scientific">Shivajiella indica</name>
    <dbReference type="NCBI Taxonomy" id="872115"/>
    <lineage>
        <taxon>Bacteria</taxon>
        <taxon>Pseudomonadati</taxon>
        <taxon>Bacteroidota</taxon>
        <taxon>Cytophagia</taxon>
        <taxon>Cytophagales</taxon>
        <taxon>Cyclobacteriaceae</taxon>
        <taxon>Shivajiella</taxon>
    </lineage>
</organism>